<protein>
    <recommendedName>
        <fullName evidence="3">HEAT repeat domain-containing protein</fullName>
    </recommendedName>
</protein>
<dbReference type="RefSeq" id="WP_029297138.1">
    <property type="nucleotide sequence ID" value="NZ_CAXAPR010000003.1"/>
</dbReference>
<gene>
    <name evidence="1" type="ORF">GIW75_06360</name>
</gene>
<dbReference type="Proteomes" id="UP000814172">
    <property type="component" value="Unassembled WGS sequence"/>
</dbReference>
<name>A0AAW5A376_9PSED</name>
<dbReference type="InterPro" id="IPR049796">
    <property type="entry name" value="CdiI_Ct-like"/>
</dbReference>
<dbReference type="CDD" id="cd20694">
    <property type="entry name" value="CdiI_Ct-like"/>
    <property type="match status" value="1"/>
</dbReference>
<sequence>MNIHYHDPDMSHEEAVSSLAAGDERKVATALISIGLNEKNSAWAQETCLEHISHDNQAIASAAIVAVGHIARRFRTLDTAKVSAAMHQAGQKHPSLSGVISSARDDIEIFT</sequence>
<dbReference type="AlphaFoldDB" id="A0AAW5A376"/>
<evidence type="ECO:0008006" key="3">
    <source>
        <dbReference type="Google" id="ProtNLM"/>
    </source>
</evidence>
<comment type="caution">
    <text evidence="1">The sequence shown here is derived from an EMBL/GenBank/DDBJ whole genome shotgun (WGS) entry which is preliminary data.</text>
</comment>
<organism evidence="1 2">
    <name type="scientific">Pseudomonas proteolytica</name>
    <dbReference type="NCBI Taxonomy" id="219574"/>
    <lineage>
        <taxon>Bacteria</taxon>
        <taxon>Pseudomonadati</taxon>
        <taxon>Pseudomonadota</taxon>
        <taxon>Gammaproteobacteria</taxon>
        <taxon>Pseudomonadales</taxon>
        <taxon>Pseudomonadaceae</taxon>
        <taxon>Pseudomonas</taxon>
    </lineage>
</organism>
<proteinExistence type="predicted"/>
<dbReference type="EMBL" id="WKEW01000013">
    <property type="protein sequence ID" value="MCF5056580.1"/>
    <property type="molecule type" value="Genomic_DNA"/>
</dbReference>
<evidence type="ECO:0000313" key="2">
    <source>
        <dbReference type="Proteomes" id="UP000814172"/>
    </source>
</evidence>
<evidence type="ECO:0000313" key="1">
    <source>
        <dbReference type="EMBL" id="MCF5056580.1"/>
    </source>
</evidence>
<keyword evidence="2" id="KW-1185">Reference proteome</keyword>
<dbReference type="GeneID" id="55539843"/>
<reference evidence="1 2" key="1">
    <citation type="submission" date="2019-11" db="EMBL/GenBank/DDBJ databases">
        <title>Epiphytic Pseudomonas syringae from cherry orchards.</title>
        <authorList>
            <person name="Hulin M.T."/>
        </authorList>
    </citation>
    <scope>NUCLEOTIDE SEQUENCE [LARGE SCALE GENOMIC DNA]</scope>
    <source>
        <strain evidence="1 2">PA-6-9F</strain>
    </source>
</reference>
<accession>A0AAW5A376</accession>